<proteinExistence type="predicted"/>
<evidence type="ECO:0000313" key="1">
    <source>
        <dbReference type="EMBL" id="KAK3795546.1"/>
    </source>
</evidence>
<evidence type="ECO:0000313" key="2">
    <source>
        <dbReference type="Proteomes" id="UP001283361"/>
    </source>
</evidence>
<dbReference type="Proteomes" id="UP001283361">
    <property type="component" value="Unassembled WGS sequence"/>
</dbReference>
<gene>
    <name evidence="1" type="ORF">RRG08_016321</name>
</gene>
<keyword evidence="2" id="KW-1185">Reference proteome</keyword>
<sequence>MQGSKVKVVPLDYYASYRHFICGSEFIPSRGRKISKFLIIRVEILPVTGARRWGQINGTPDKLESGSQAGHEYCPGSSCCRIRDLYPRATEKVWFLSDG</sequence>
<dbReference type="AlphaFoldDB" id="A0AAE1AYB3"/>
<protein>
    <submittedName>
        <fullName evidence="1">Uncharacterized protein</fullName>
    </submittedName>
</protein>
<organism evidence="1 2">
    <name type="scientific">Elysia crispata</name>
    <name type="common">lettuce slug</name>
    <dbReference type="NCBI Taxonomy" id="231223"/>
    <lineage>
        <taxon>Eukaryota</taxon>
        <taxon>Metazoa</taxon>
        <taxon>Spiralia</taxon>
        <taxon>Lophotrochozoa</taxon>
        <taxon>Mollusca</taxon>
        <taxon>Gastropoda</taxon>
        <taxon>Heterobranchia</taxon>
        <taxon>Euthyneura</taxon>
        <taxon>Panpulmonata</taxon>
        <taxon>Sacoglossa</taxon>
        <taxon>Placobranchoidea</taxon>
        <taxon>Plakobranchidae</taxon>
        <taxon>Elysia</taxon>
    </lineage>
</organism>
<dbReference type="EMBL" id="JAWDGP010001035">
    <property type="protein sequence ID" value="KAK3795546.1"/>
    <property type="molecule type" value="Genomic_DNA"/>
</dbReference>
<comment type="caution">
    <text evidence="1">The sequence shown here is derived from an EMBL/GenBank/DDBJ whole genome shotgun (WGS) entry which is preliminary data.</text>
</comment>
<accession>A0AAE1AYB3</accession>
<reference evidence="1" key="1">
    <citation type="journal article" date="2023" name="G3 (Bethesda)">
        <title>A reference genome for the long-term kleptoplast-retaining sea slug Elysia crispata morphotype clarki.</title>
        <authorList>
            <person name="Eastman K.E."/>
            <person name="Pendleton A.L."/>
            <person name="Shaikh M.A."/>
            <person name="Suttiyut T."/>
            <person name="Ogas R."/>
            <person name="Tomko P."/>
            <person name="Gavelis G."/>
            <person name="Widhalm J.R."/>
            <person name="Wisecaver J.H."/>
        </authorList>
    </citation>
    <scope>NUCLEOTIDE SEQUENCE</scope>
    <source>
        <strain evidence="1">ECLA1</strain>
    </source>
</reference>
<name>A0AAE1AYB3_9GAST</name>